<organism evidence="2 3">
    <name type="scientific">Piscirickettsia litoralis</name>
    <dbReference type="NCBI Taxonomy" id="1891921"/>
    <lineage>
        <taxon>Bacteria</taxon>
        <taxon>Pseudomonadati</taxon>
        <taxon>Pseudomonadota</taxon>
        <taxon>Gammaproteobacteria</taxon>
        <taxon>Thiotrichales</taxon>
        <taxon>Piscirickettsiaceae</taxon>
        <taxon>Piscirickettsia</taxon>
    </lineage>
</organism>
<sequence length="244" mass="26964">MSTHAPLELSSLFSAEQIENLEKGGFARVKATGITLKELRELPALVGRAGCEAGLFHLKKQDEPFDAHLAVKVAKAQGDKPGVGASISASGAPAGYQANFLAHSHPKEADKLISKDEFNADILHCKKEQAELVVSVRGHAILYDYDGVLSQRSSDGKSYVEALQPELVEKHPEINEIYKDLITKRIQPDDYDRLTEIRSHAKRSEDIRSRTRPEPPQQSPTLMLERQEAVEPDGDAFLEAFDLI</sequence>
<evidence type="ECO:0000313" key="3">
    <source>
        <dbReference type="Proteomes" id="UP000094329"/>
    </source>
</evidence>
<keyword evidence="3" id="KW-1185">Reference proteome</keyword>
<gene>
    <name evidence="2" type="ORF">BGC07_11115</name>
</gene>
<dbReference type="EMBL" id="MDTU01000001">
    <property type="protein sequence ID" value="ODN43373.1"/>
    <property type="molecule type" value="Genomic_DNA"/>
</dbReference>
<dbReference type="Proteomes" id="UP000094329">
    <property type="component" value="Unassembled WGS sequence"/>
</dbReference>
<feature type="region of interest" description="Disordered" evidence="1">
    <location>
        <begin position="200"/>
        <end position="229"/>
    </location>
</feature>
<accession>A0ABX3A6V6</accession>
<evidence type="ECO:0000313" key="2">
    <source>
        <dbReference type="EMBL" id="ODN43373.1"/>
    </source>
</evidence>
<reference evidence="2 3" key="1">
    <citation type="submission" date="2016-08" db="EMBL/GenBank/DDBJ databases">
        <title>Draft genome sequence of Candidatus Piscirickettsia litoralis, from seawater.</title>
        <authorList>
            <person name="Wan X."/>
            <person name="Lee A.J."/>
            <person name="Hou S."/>
            <person name="Donachie S.P."/>
        </authorList>
    </citation>
    <scope>NUCLEOTIDE SEQUENCE [LARGE SCALE GENOMIC DNA]</scope>
    <source>
        <strain evidence="2 3">Y2</strain>
    </source>
</reference>
<name>A0ABX3A6V6_9GAMM</name>
<protein>
    <submittedName>
        <fullName evidence="2">Uncharacterized protein</fullName>
    </submittedName>
</protein>
<feature type="compositionally biased region" description="Basic and acidic residues" evidence="1">
    <location>
        <begin position="200"/>
        <end position="213"/>
    </location>
</feature>
<evidence type="ECO:0000256" key="1">
    <source>
        <dbReference type="SAM" id="MobiDB-lite"/>
    </source>
</evidence>
<comment type="caution">
    <text evidence="2">The sequence shown here is derived from an EMBL/GenBank/DDBJ whole genome shotgun (WGS) entry which is preliminary data.</text>
</comment>
<proteinExistence type="predicted"/>
<dbReference type="RefSeq" id="WP_069313170.1">
    <property type="nucleotide sequence ID" value="NZ_MDTU01000001.1"/>
</dbReference>